<feature type="transmembrane region" description="Helical" evidence="2">
    <location>
        <begin position="159"/>
        <end position="177"/>
    </location>
</feature>
<evidence type="ECO:0000313" key="3">
    <source>
        <dbReference type="EMBL" id="ETO34419.1"/>
    </source>
</evidence>
<name>X6P8N9_RETFI</name>
<organism evidence="3 4">
    <name type="scientific">Reticulomyxa filosa</name>
    <dbReference type="NCBI Taxonomy" id="46433"/>
    <lineage>
        <taxon>Eukaryota</taxon>
        <taxon>Sar</taxon>
        <taxon>Rhizaria</taxon>
        <taxon>Retaria</taxon>
        <taxon>Foraminifera</taxon>
        <taxon>Monothalamids</taxon>
        <taxon>Reticulomyxidae</taxon>
        <taxon>Reticulomyxa</taxon>
    </lineage>
</organism>
<proteinExistence type="predicted"/>
<keyword evidence="2" id="KW-0472">Membrane</keyword>
<feature type="non-terminal residue" evidence="3">
    <location>
        <position position="1"/>
    </location>
</feature>
<feature type="transmembrane region" description="Helical" evidence="2">
    <location>
        <begin position="34"/>
        <end position="53"/>
    </location>
</feature>
<keyword evidence="2" id="KW-0812">Transmembrane</keyword>
<evidence type="ECO:0000256" key="1">
    <source>
        <dbReference type="SAM" id="MobiDB-lite"/>
    </source>
</evidence>
<feature type="transmembrane region" description="Helical" evidence="2">
    <location>
        <begin position="128"/>
        <end position="147"/>
    </location>
</feature>
<keyword evidence="2" id="KW-1133">Transmembrane helix</keyword>
<dbReference type="EMBL" id="ASPP01002584">
    <property type="protein sequence ID" value="ETO34419.1"/>
    <property type="molecule type" value="Genomic_DNA"/>
</dbReference>
<accession>X6P8N9</accession>
<feature type="compositionally biased region" description="Acidic residues" evidence="1">
    <location>
        <begin position="307"/>
        <end position="316"/>
    </location>
</feature>
<feature type="compositionally biased region" description="Polar residues" evidence="1">
    <location>
        <begin position="336"/>
        <end position="345"/>
    </location>
</feature>
<protein>
    <submittedName>
        <fullName evidence="3">Uncharacterized protein</fullName>
    </submittedName>
</protein>
<comment type="caution">
    <text evidence="3">The sequence shown here is derived from an EMBL/GenBank/DDBJ whole genome shotgun (WGS) entry which is preliminary data.</text>
</comment>
<sequence length="370" mass="42809">FFFFFFFFKKKGLYAWDFYANLIFDLNLLNYPDLLWLFYLSICFLMIAWLSNLMSLSRYQSKWTRDFTVRERVYQWFLTWQRLLYACTALSGSAFGTVELANSFLFGFDFFCMGLTERHLKKFNQNRLFASVITQNLPQLVIQLYFLAHQHFQLDSITAFAFVSSLLSVGATALDFYSSKRLFAVLKDKNTGKYIDSSTILMHVKSREIYDNKKRLQISTYAFRDMLAEIVSIDPRAVEVQFPIVTPHGFKIKFSIFSSKVDGRLACALLQDSITKQEFGKKIRSVWRLSYAPEIEDLSLESTMITDNDDDGDDNNDGNANDNHKNSAAANDPHQNRNFLQSNIEMLTIDKGEGPLQAQTSFAKPEDTTK</sequence>
<dbReference type="AlphaFoldDB" id="X6P8N9"/>
<reference evidence="3 4" key="1">
    <citation type="journal article" date="2013" name="Curr. Biol.">
        <title>The Genome of the Foraminiferan Reticulomyxa filosa.</title>
        <authorList>
            <person name="Glockner G."/>
            <person name="Hulsmann N."/>
            <person name="Schleicher M."/>
            <person name="Noegel A.A."/>
            <person name="Eichinger L."/>
            <person name="Gallinger C."/>
            <person name="Pawlowski J."/>
            <person name="Sierra R."/>
            <person name="Euteneuer U."/>
            <person name="Pillet L."/>
            <person name="Moustafa A."/>
            <person name="Platzer M."/>
            <person name="Groth M."/>
            <person name="Szafranski K."/>
            <person name="Schliwa M."/>
        </authorList>
    </citation>
    <scope>NUCLEOTIDE SEQUENCE [LARGE SCALE GENOMIC DNA]</scope>
</reference>
<gene>
    <name evidence="3" type="ORF">RFI_02676</name>
</gene>
<dbReference type="Proteomes" id="UP000023152">
    <property type="component" value="Unassembled WGS sequence"/>
</dbReference>
<keyword evidence="4" id="KW-1185">Reference proteome</keyword>
<feature type="region of interest" description="Disordered" evidence="1">
    <location>
        <begin position="304"/>
        <end position="370"/>
    </location>
</feature>
<evidence type="ECO:0000256" key="2">
    <source>
        <dbReference type="SAM" id="Phobius"/>
    </source>
</evidence>
<evidence type="ECO:0000313" key="4">
    <source>
        <dbReference type="Proteomes" id="UP000023152"/>
    </source>
</evidence>